<dbReference type="EMBL" id="CALSDN010000008">
    <property type="protein sequence ID" value="CAH6722104.1"/>
    <property type="molecule type" value="Genomic_DNA"/>
</dbReference>
<keyword evidence="2" id="KW-1185">Reference proteome</keyword>
<dbReference type="Proteomes" id="UP001152531">
    <property type="component" value="Unassembled WGS sequence"/>
</dbReference>
<evidence type="ECO:0000313" key="2">
    <source>
        <dbReference type="Proteomes" id="UP001152531"/>
    </source>
</evidence>
<evidence type="ECO:0000313" key="1">
    <source>
        <dbReference type="EMBL" id="CAH6722104.1"/>
    </source>
</evidence>
<proteinExistence type="predicted"/>
<reference evidence="1" key="1">
    <citation type="submission" date="2022-06" db="EMBL/GenBank/DDBJ databases">
        <authorList>
            <person name="Legras J.-L."/>
            <person name="Devillers H."/>
            <person name="Grondin C."/>
        </authorList>
    </citation>
    <scope>NUCLEOTIDE SEQUENCE</scope>
    <source>
        <strain evidence="1">CLIB 1444</strain>
    </source>
</reference>
<comment type="caution">
    <text evidence="1">The sequence shown here is derived from an EMBL/GenBank/DDBJ whole genome shotgun (WGS) entry which is preliminary data.</text>
</comment>
<protein>
    <submittedName>
        <fullName evidence="1">Bud site selection protein 21</fullName>
    </submittedName>
</protein>
<organism evidence="1 2">
    <name type="scientific">[Candida] jaroonii</name>
    <dbReference type="NCBI Taxonomy" id="467808"/>
    <lineage>
        <taxon>Eukaryota</taxon>
        <taxon>Fungi</taxon>
        <taxon>Dikarya</taxon>
        <taxon>Ascomycota</taxon>
        <taxon>Saccharomycotina</taxon>
        <taxon>Pichiomycetes</taxon>
        <taxon>Debaryomycetaceae</taxon>
        <taxon>Yamadazyma</taxon>
    </lineage>
</organism>
<gene>
    <name evidence="1" type="ORF">CLIB1444_08S01970</name>
</gene>
<accession>A0ACA9YBH7</accession>
<sequence>MKIKFDDNEPQAPILEKIKQPIVNDRDSESDSDEAPEEESNTASKSKILKEQQKLKQLEKQQNEINKEKRRNQDLYNKQQQSLKSQKKQEVDDLVIPDVLPEDIINSASTTSIKQDKIKPKHLKLDDFEDRKQIKLQKLKNLKSEVKKGPVHVVVSERIKGVPKSEKVIASRDKWLKRKALGRK</sequence>
<name>A0ACA9YBH7_9ASCO</name>